<accession>A0A6P7TSX8</accession>
<reference evidence="2 3" key="1">
    <citation type="submission" date="2025-08" db="UniProtKB">
        <authorList>
            <consortium name="RefSeq"/>
        </authorList>
    </citation>
    <scope>IDENTIFICATION</scope>
</reference>
<gene>
    <name evidence="2" type="primary">LOC115228407</name>
    <name evidence="3" type="synonym">LOC115230795</name>
</gene>
<evidence type="ECO:0000313" key="1">
    <source>
        <dbReference type="Proteomes" id="UP000515154"/>
    </source>
</evidence>
<organism evidence="1 2">
    <name type="scientific">Octopus sinensis</name>
    <name type="common">East Asian common octopus</name>
    <dbReference type="NCBI Taxonomy" id="2607531"/>
    <lineage>
        <taxon>Eukaryota</taxon>
        <taxon>Metazoa</taxon>
        <taxon>Spiralia</taxon>
        <taxon>Lophotrochozoa</taxon>
        <taxon>Mollusca</taxon>
        <taxon>Cephalopoda</taxon>
        <taxon>Coleoidea</taxon>
        <taxon>Octopodiformes</taxon>
        <taxon>Octopoda</taxon>
        <taxon>Incirrata</taxon>
        <taxon>Octopodidae</taxon>
        <taxon>Octopus</taxon>
    </lineage>
</organism>
<dbReference type="RefSeq" id="XP_029654853.1">
    <property type="nucleotide sequence ID" value="XM_029798993.1"/>
</dbReference>
<name>A0A6P7TSX8_9MOLL</name>
<dbReference type="Proteomes" id="UP000515154">
    <property type="component" value="Unplaced"/>
</dbReference>
<protein>
    <submittedName>
        <fullName evidence="2 3">SCAN domain-containing protein 3-like</fullName>
    </submittedName>
</protein>
<dbReference type="PANTHER" id="PTHR45913">
    <property type="entry name" value="EPM2A-INTERACTING PROTEIN 1"/>
    <property type="match status" value="1"/>
</dbReference>
<keyword evidence="1" id="KW-1185">Reference proteome</keyword>
<dbReference type="KEGG" id="osn:115230795"/>
<evidence type="ECO:0000313" key="2">
    <source>
        <dbReference type="RefSeq" id="XP_029654853.1"/>
    </source>
</evidence>
<dbReference type="PANTHER" id="PTHR45913:SF22">
    <property type="entry name" value="SCAN BOX DOMAIN-CONTAINING PROTEIN"/>
    <property type="match status" value="1"/>
</dbReference>
<dbReference type="KEGG" id="osn:115228407"/>
<proteinExistence type="predicted"/>
<sequence>MFDKLNENIFHLKLNEIENLKHQITSHLLGLKNEIEKYIPEINEVDLKFFVNPFSVKVNVLPSNIQEEVIELINSYESKILFESAPLIEFWCKMTSKYHNIGFYIIDFLLLFPTTYLCEQGFSSLFNLKSVHRARLNVVHDIRVCLSSKDPEIDRLVIDKQHHPSH</sequence>
<evidence type="ECO:0000313" key="3">
    <source>
        <dbReference type="RefSeq" id="XP_029656783.1"/>
    </source>
</evidence>
<dbReference type="AlphaFoldDB" id="A0A6P7TSX8"/>
<dbReference type="RefSeq" id="XP_029656783.1">
    <property type="nucleotide sequence ID" value="XM_029800923.1"/>
</dbReference>